<dbReference type="RefSeq" id="WP_010402996.1">
    <property type="nucleotide sequence ID" value="NZ_JAWXXV010000001.1"/>
</dbReference>
<dbReference type="EMBL" id="JAWXXV010000001">
    <property type="protein sequence ID" value="MDX5984699.1"/>
    <property type="molecule type" value="Genomic_DNA"/>
</dbReference>
<protein>
    <submittedName>
        <fullName evidence="1">Uncharacterized protein</fullName>
    </submittedName>
</protein>
<evidence type="ECO:0000313" key="2">
    <source>
        <dbReference type="Proteomes" id="UP001279660"/>
    </source>
</evidence>
<accession>A0ABU4PMN7</accession>
<evidence type="ECO:0000313" key="1">
    <source>
        <dbReference type="EMBL" id="MDX5984699.1"/>
    </source>
</evidence>
<name>A0ABU4PMN7_9SPHN</name>
<dbReference type="Proteomes" id="UP001279660">
    <property type="component" value="Unassembled WGS sequence"/>
</dbReference>
<organism evidence="1 2">
    <name type="scientific">Sphingomonas echinoides</name>
    <dbReference type="NCBI Taxonomy" id="59803"/>
    <lineage>
        <taxon>Bacteria</taxon>
        <taxon>Pseudomonadati</taxon>
        <taxon>Pseudomonadota</taxon>
        <taxon>Alphaproteobacteria</taxon>
        <taxon>Sphingomonadales</taxon>
        <taxon>Sphingomonadaceae</taxon>
        <taxon>Sphingomonas</taxon>
    </lineage>
</organism>
<gene>
    <name evidence="1" type="ORF">SIL82_10530</name>
</gene>
<sequence>MITGPILLPARPALKVDKPSMLDFGGSLTASNGGATQRLMRIGTRHSLNFTPPPIAAEPLGRIWSAKLRLAKLYGAMLPFGQDGFNAGAPGNPVVDGAGQSGSTLVLRGFTPGYAARIGQAFNLIRGGRRYLHFVADQQIASGGAMTLDIFPMLRIIPGDGAVCDFARPMIQGSLSGNEVAWERQTSGFFDFGTLTITEDE</sequence>
<comment type="caution">
    <text evidence="1">The sequence shown here is derived from an EMBL/GenBank/DDBJ whole genome shotgun (WGS) entry which is preliminary data.</text>
</comment>
<keyword evidence="2" id="KW-1185">Reference proteome</keyword>
<reference evidence="1 2" key="1">
    <citation type="submission" date="2023-11" db="EMBL/GenBank/DDBJ databases">
        <title>MicrobeMod: A computational toolkit for identifying prokaryotic methylation and restriction-modification with nanopore sequencing.</title>
        <authorList>
            <person name="Crits-Christoph A."/>
            <person name="Kang S.C."/>
            <person name="Lee H."/>
            <person name="Ostrov N."/>
        </authorList>
    </citation>
    <scope>NUCLEOTIDE SEQUENCE [LARGE SCALE GENOMIC DNA]</scope>
    <source>
        <strain evidence="1 2">ATCC 14820</strain>
    </source>
</reference>
<proteinExistence type="predicted"/>